<dbReference type="InterPro" id="IPR047817">
    <property type="entry name" value="ABC2_TM_bact-type"/>
</dbReference>
<evidence type="ECO:0000256" key="3">
    <source>
        <dbReference type="ARBA" id="ARBA00022448"/>
    </source>
</evidence>
<name>A0A432MIH3_9BACT</name>
<dbReference type="GO" id="GO:0140359">
    <property type="term" value="F:ABC-type transporter activity"/>
    <property type="evidence" value="ECO:0007669"/>
    <property type="project" value="InterPro"/>
</dbReference>
<feature type="compositionally biased region" description="Polar residues" evidence="10">
    <location>
        <begin position="1"/>
        <end position="19"/>
    </location>
</feature>
<protein>
    <recommendedName>
        <fullName evidence="9">Transport permease protein</fullName>
    </recommendedName>
</protein>
<feature type="transmembrane region" description="Helical" evidence="9">
    <location>
        <begin position="71"/>
        <end position="93"/>
    </location>
</feature>
<evidence type="ECO:0000256" key="4">
    <source>
        <dbReference type="ARBA" id="ARBA00022475"/>
    </source>
</evidence>
<feature type="region of interest" description="Disordered" evidence="10">
    <location>
        <begin position="1"/>
        <end position="24"/>
    </location>
</feature>
<evidence type="ECO:0000313" key="13">
    <source>
        <dbReference type="Proteomes" id="UP000280296"/>
    </source>
</evidence>
<comment type="similarity">
    <text evidence="2 9">Belongs to the ABC-2 integral membrane protein family.</text>
</comment>
<keyword evidence="13" id="KW-1185">Reference proteome</keyword>
<keyword evidence="3 9" id="KW-0813">Transport</keyword>
<dbReference type="Pfam" id="PF01061">
    <property type="entry name" value="ABC2_membrane"/>
    <property type="match status" value="1"/>
</dbReference>
<keyword evidence="8 9" id="KW-0472">Membrane</keyword>
<evidence type="ECO:0000256" key="5">
    <source>
        <dbReference type="ARBA" id="ARBA00022519"/>
    </source>
</evidence>
<feature type="transmembrane region" description="Helical" evidence="9">
    <location>
        <begin position="185"/>
        <end position="206"/>
    </location>
</feature>
<dbReference type="OrthoDB" id="9786910at2"/>
<organism evidence="12 13">
    <name type="scientific">Tautonia sociabilis</name>
    <dbReference type="NCBI Taxonomy" id="2080755"/>
    <lineage>
        <taxon>Bacteria</taxon>
        <taxon>Pseudomonadati</taxon>
        <taxon>Planctomycetota</taxon>
        <taxon>Planctomycetia</taxon>
        <taxon>Isosphaerales</taxon>
        <taxon>Isosphaeraceae</taxon>
        <taxon>Tautonia</taxon>
    </lineage>
</organism>
<dbReference type="EMBL" id="RYZH01000025">
    <property type="protein sequence ID" value="RUL87161.1"/>
    <property type="molecule type" value="Genomic_DNA"/>
</dbReference>
<dbReference type="AlphaFoldDB" id="A0A432MIH3"/>
<feature type="transmembrane region" description="Helical" evidence="9">
    <location>
        <begin position="270"/>
        <end position="294"/>
    </location>
</feature>
<feature type="transmembrane region" description="Helical" evidence="9">
    <location>
        <begin position="150"/>
        <end position="173"/>
    </location>
</feature>
<dbReference type="PANTHER" id="PTHR30413">
    <property type="entry name" value="INNER MEMBRANE TRANSPORT PERMEASE"/>
    <property type="match status" value="1"/>
</dbReference>
<proteinExistence type="inferred from homology"/>
<evidence type="ECO:0000256" key="9">
    <source>
        <dbReference type="RuleBase" id="RU361157"/>
    </source>
</evidence>
<accession>A0A432MIH3</accession>
<sequence length="305" mass="33094">MSQHAPSVDGISTATSPADSGSAPAPHPLVIEPASGWMPIDLAELRDRSDLLLYMTIKAVKTRYVQSALGFTWAFIQPLMTIIVFTIVFSRVAKIPMPSDLPYPLIAFCGILFWSFFAQSLTAASSSLVSNREMLTKIYIPRLIFPLSQSLAKLVDLMITLVLLGVLMVGFRIAGEPVSPRPEAVLVLPAMILLAFVASLGLSLWFSALSVQYRDVAYGLPFVVQIGMYLTPIIYSTEMIPAAIRPIFALNPMLAVITGVRASLLGPPFLYHPALLVEGTVVAVALLVSGAIFFRRSEHLFADVA</sequence>
<keyword evidence="7 9" id="KW-1133">Transmembrane helix</keyword>
<dbReference type="PANTHER" id="PTHR30413:SF8">
    <property type="entry name" value="TRANSPORT PERMEASE PROTEIN"/>
    <property type="match status" value="1"/>
</dbReference>
<evidence type="ECO:0000256" key="7">
    <source>
        <dbReference type="ARBA" id="ARBA00022989"/>
    </source>
</evidence>
<evidence type="ECO:0000256" key="10">
    <source>
        <dbReference type="SAM" id="MobiDB-lite"/>
    </source>
</evidence>
<feature type="transmembrane region" description="Helical" evidence="9">
    <location>
        <begin position="247"/>
        <end position="264"/>
    </location>
</feature>
<evidence type="ECO:0000256" key="2">
    <source>
        <dbReference type="ARBA" id="ARBA00007783"/>
    </source>
</evidence>
<gene>
    <name evidence="12" type="ORF">TsocGM_13870</name>
</gene>
<comment type="subcellular location">
    <subcellularLocation>
        <location evidence="1">Cell inner membrane</location>
        <topology evidence="1">Multi-pass membrane protein</topology>
    </subcellularLocation>
    <subcellularLocation>
        <location evidence="9">Cell membrane</location>
        <topology evidence="9">Multi-pass membrane protein</topology>
    </subcellularLocation>
</comment>
<reference evidence="12 13" key="2">
    <citation type="submission" date="2019-01" db="EMBL/GenBank/DDBJ databases">
        <title>Tautonia sociabilis, a novel thermotolerant planctomycete of Isosphaeraceae family, isolated from a 4000 m deep subterranean habitat.</title>
        <authorList>
            <person name="Kovaleva O.L."/>
            <person name="Elcheninov A.G."/>
            <person name="Van Heerden E."/>
            <person name="Toshchakov S.V."/>
            <person name="Novikov A."/>
            <person name="Bonch-Osmolovskaya E.A."/>
            <person name="Kublanov I.V."/>
        </authorList>
    </citation>
    <scope>NUCLEOTIDE SEQUENCE [LARGE SCALE GENOMIC DNA]</scope>
    <source>
        <strain evidence="12 13">GM2012</strain>
    </source>
</reference>
<feature type="transmembrane region" description="Helical" evidence="9">
    <location>
        <begin position="105"/>
        <end position="130"/>
    </location>
</feature>
<feature type="transmembrane region" description="Helical" evidence="9">
    <location>
        <begin position="218"/>
        <end position="235"/>
    </location>
</feature>
<feature type="domain" description="ABC transmembrane type-2" evidence="11">
    <location>
        <begin position="69"/>
        <end position="297"/>
    </location>
</feature>
<evidence type="ECO:0000256" key="8">
    <source>
        <dbReference type="ARBA" id="ARBA00023136"/>
    </source>
</evidence>
<dbReference type="GO" id="GO:0005886">
    <property type="term" value="C:plasma membrane"/>
    <property type="evidence" value="ECO:0007669"/>
    <property type="project" value="UniProtKB-SubCell"/>
</dbReference>
<keyword evidence="5" id="KW-0997">Cell inner membrane</keyword>
<reference evidence="12 13" key="1">
    <citation type="submission" date="2018-12" db="EMBL/GenBank/DDBJ databases">
        <authorList>
            <person name="Toschakov S.V."/>
        </authorList>
    </citation>
    <scope>NUCLEOTIDE SEQUENCE [LARGE SCALE GENOMIC DNA]</scope>
    <source>
        <strain evidence="12 13">GM2012</strain>
    </source>
</reference>
<evidence type="ECO:0000256" key="1">
    <source>
        <dbReference type="ARBA" id="ARBA00004429"/>
    </source>
</evidence>
<evidence type="ECO:0000256" key="6">
    <source>
        <dbReference type="ARBA" id="ARBA00022692"/>
    </source>
</evidence>
<keyword evidence="4 9" id="KW-1003">Cell membrane</keyword>
<dbReference type="RefSeq" id="WP_126726067.1">
    <property type="nucleotide sequence ID" value="NZ_RYZH01000025.1"/>
</dbReference>
<comment type="caution">
    <text evidence="12">The sequence shown here is derived from an EMBL/GenBank/DDBJ whole genome shotgun (WGS) entry which is preliminary data.</text>
</comment>
<evidence type="ECO:0000259" key="11">
    <source>
        <dbReference type="PROSITE" id="PS51012"/>
    </source>
</evidence>
<dbReference type="InterPro" id="IPR013525">
    <property type="entry name" value="ABC2_TM"/>
</dbReference>
<evidence type="ECO:0000313" key="12">
    <source>
        <dbReference type="EMBL" id="RUL87161.1"/>
    </source>
</evidence>
<dbReference type="PROSITE" id="PS51012">
    <property type="entry name" value="ABC_TM2"/>
    <property type="match status" value="1"/>
</dbReference>
<dbReference type="Proteomes" id="UP000280296">
    <property type="component" value="Unassembled WGS sequence"/>
</dbReference>
<dbReference type="GO" id="GO:0015920">
    <property type="term" value="P:lipopolysaccharide transport"/>
    <property type="evidence" value="ECO:0007669"/>
    <property type="project" value="TreeGrafter"/>
</dbReference>
<keyword evidence="6 9" id="KW-0812">Transmembrane</keyword>